<name>A0A163IWC1_ABSGL</name>
<sequence length="176" mass="19865">MNARTIPTVWSRSPEALLSFTTSTATSLLPCNKKRSIQTKMTADRLPPLNEFIATVFERSQLPPCVCLVSLIYLQRLKMSLPRHARGDVDTPYRLFLAAILTASKFMSETGTCLTSQAITEMTDHVYTFKDVNLMERSFLGLIKYNLFVDVQGIKDYLAMHGKLLEMGLIEEVLDP</sequence>
<dbReference type="CDD" id="cd20557">
    <property type="entry name" value="CYCLIN_ScPCL1-like"/>
    <property type="match status" value="1"/>
</dbReference>
<dbReference type="SUPFAM" id="SSF47954">
    <property type="entry name" value="Cyclin-like"/>
    <property type="match status" value="1"/>
</dbReference>
<reference evidence="2" key="1">
    <citation type="submission" date="2016-04" db="EMBL/GenBank/DDBJ databases">
        <authorList>
            <person name="Evans L.H."/>
            <person name="Alamgir A."/>
            <person name="Owens N."/>
            <person name="Weber N.D."/>
            <person name="Virtaneva K."/>
            <person name="Barbian K."/>
            <person name="Babar A."/>
            <person name="Rosenke K."/>
        </authorList>
    </citation>
    <scope>NUCLEOTIDE SEQUENCE [LARGE SCALE GENOMIC DNA]</scope>
    <source>
        <strain evidence="2">CBS 101.48</strain>
    </source>
</reference>
<dbReference type="AlphaFoldDB" id="A0A163IWC1"/>
<dbReference type="InterPro" id="IPR036915">
    <property type="entry name" value="Cyclin-like_sf"/>
</dbReference>
<dbReference type="GO" id="GO:0000307">
    <property type="term" value="C:cyclin-dependent protein kinase holoenzyme complex"/>
    <property type="evidence" value="ECO:0007669"/>
    <property type="project" value="TreeGrafter"/>
</dbReference>
<dbReference type="PANTHER" id="PTHR15615:SF10">
    <property type="entry name" value="PHO85 CYCLIN-2-RELATED"/>
    <property type="match status" value="1"/>
</dbReference>
<dbReference type="Pfam" id="PF00134">
    <property type="entry name" value="Cyclin_N"/>
    <property type="match status" value="1"/>
</dbReference>
<organism evidence="2">
    <name type="scientific">Absidia glauca</name>
    <name type="common">Pin mould</name>
    <dbReference type="NCBI Taxonomy" id="4829"/>
    <lineage>
        <taxon>Eukaryota</taxon>
        <taxon>Fungi</taxon>
        <taxon>Fungi incertae sedis</taxon>
        <taxon>Mucoromycota</taxon>
        <taxon>Mucoromycotina</taxon>
        <taxon>Mucoromycetes</taxon>
        <taxon>Mucorales</taxon>
        <taxon>Cunninghamellaceae</taxon>
        <taxon>Absidia</taxon>
    </lineage>
</organism>
<dbReference type="OMA" id="DINMMER"/>
<dbReference type="STRING" id="4829.A0A163IWC1"/>
<dbReference type="GO" id="GO:0019901">
    <property type="term" value="F:protein kinase binding"/>
    <property type="evidence" value="ECO:0007669"/>
    <property type="project" value="InterPro"/>
</dbReference>
<accession>A0A163IWC1</accession>
<evidence type="ECO:0000313" key="3">
    <source>
        <dbReference type="Proteomes" id="UP000078561"/>
    </source>
</evidence>
<dbReference type="OrthoDB" id="10250320at2759"/>
<dbReference type="EMBL" id="LT550481">
    <property type="protein sequence ID" value="SAL95705.1"/>
    <property type="molecule type" value="Genomic_DNA"/>
</dbReference>
<evidence type="ECO:0000259" key="1">
    <source>
        <dbReference type="Pfam" id="PF00134"/>
    </source>
</evidence>
<dbReference type="GO" id="GO:0016538">
    <property type="term" value="F:cyclin-dependent protein serine/threonine kinase regulator activity"/>
    <property type="evidence" value="ECO:0007669"/>
    <property type="project" value="TreeGrafter"/>
</dbReference>
<dbReference type="InParanoid" id="A0A163IWC1"/>
<gene>
    <name evidence="2" type="primary">ABSGL_01046.1 scaffold 1223</name>
</gene>
<feature type="domain" description="Cyclin N-terminal" evidence="1">
    <location>
        <begin position="32"/>
        <end position="147"/>
    </location>
</feature>
<dbReference type="Proteomes" id="UP000078561">
    <property type="component" value="Unassembled WGS sequence"/>
</dbReference>
<dbReference type="InterPro" id="IPR013922">
    <property type="entry name" value="Cyclin_PHO80-like"/>
</dbReference>
<protein>
    <recommendedName>
        <fullName evidence="1">Cyclin N-terminal domain-containing protein</fullName>
    </recommendedName>
</protein>
<keyword evidence="3" id="KW-1185">Reference proteome</keyword>
<evidence type="ECO:0000313" key="2">
    <source>
        <dbReference type="EMBL" id="SAL95705.1"/>
    </source>
</evidence>
<dbReference type="InterPro" id="IPR006671">
    <property type="entry name" value="Cyclin_N"/>
</dbReference>
<dbReference type="Gene3D" id="1.10.472.10">
    <property type="entry name" value="Cyclin-like"/>
    <property type="match status" value="1"/>
</dbReference>
<dbReference type="PANTHER" id="PTHR15615">
    <property type="match status" value="1"/>
</dbReference>
<dbReference type="GO" id="GO:0005634">
    <property type="term" value="C:nucleus"/>
    <property type="evidence" value="ECO:0007669"/>
    <property type="project" value="TreeGrafter"/>
</dbReference>
<proteinExistence type="predicted"/>